<organism evidence="2 3">
    <name type="scientific">Thalassiosira oceanica</name>
    <name type="common">Marine diatom</name>
    <dbReference type="NCBI Taxonomy" id="159749"/>
    <lineage>
        <taxon>Eukaryota</taxon>
        <taxon>Sar</taxon>
        <taxon>Stramenopiles</taxon>
        <taxon>Ochrophyta</taxon>
        <taxon>Bacillariophyta</taxon>
        <taxon>Coscinodiscophyceae</taxon>
        <taxon>Thalassiosirophycidae</taxon>
        <taxon>Thalassiosirales</taxon>
        <taxon>Thalassiosiraceae</taxon>
        <taxon>Thalassiosira</taxon>
    </lineage>
</organism>
<gene>
    <name evidence="2" type="ORF">THAOC_15004</name>
</gene>
<dbReference type="Proteomes" id="UP000266841">
    <property type="component" value="Unassembled WGS sequence"/>
</dbReference>
<evidence type="ECO:0000313" key="2">
    <source>
        <dbReference type="EMBL" id="EJK64277.1"/>
    </source>
</evidence>
<feature type="region of interest" description="Disordered" evidence="1">
    <location>
        <begin position="1"/>
        <end position="21"/>
    </location>
</feature>
<feature type="compositionally biased region" description="Basic and acidic residues" evidence="1">
    <location>
        <begin position="214"/>
        <end position="229"/>
    </location>
</feature>
<comment type="caution">
    <text evidence="2">The sequence shown here is derived from an EMBL/GenBank/DDBJ whole genome shotgun (WGS) entry which is preliminary data.</text>
</comment>
<feature type="compositionally biased region" description="Polar residues" evidence="1">
    <location>
        <begin position="1"/>
        <end position="15"/>
    </location>
</feature>
<feature type="region of interest" description="Disordered" evidence="1">
    <location>
        <begin position="212"/>
        <end position="269"/>
    </location>
</feature>
<name>K0T1G9_THAOC</name>
<evidence type="ECO:0000313" key="3">
    <source>
        <dbReference type="Proteomes" id="UP000266841"/>
    </source>
</evidence>
<evidence type="ECO:0000256" key="1">
    <source>
        <dbReference type="SAM" id="MobiDB-lite"/>
    </source>
</evidence>
<dbReference type="AlphaFoldDB" id="K0T1G9"/>
<reference evidence="2 3" key="1">
    <citation type="journal article" date="2012" name="Genome Biol.">
        <title>Genome and low-iron response of an oceanic diatom adapted to chronic iron limitation.</title>
        <authorList>
            <person name="Lommer M."/>
            <person name="Specht M."/>
            <person name="Roy A.S."/>
            <person name="Kraemer L."/>
            <person name="Andreson R."/>
            <person name="Gutowska M.A."/>
            <person name="Wolf J."/>
            <person name="Bergner S.V."/>
            <person name="Schilhabel M.B."/>
            <person name="Klostermeier U.C."/>
            <person name="Beiko R.G."/>
            <person name="Rosenstiel P."/>
            <person name="Hippler M."/>
            <person name="Laroche J."/>
        </authorList>
    </citation>
    <scope>NUCLEOTIDE SEQUENCE [LARGE SCALE GENOMIC DNA]</scope>
    <source>
        <strain evidence="2 3">CCMP1005</strain>
    </source>
</reference>
<feature type="region of interest" description="Disordered" evidence="1">
    <location>
        <begin position="42"/>
        <end position="100"/>
    </location>
</feature>
<dbReference type="EMBL" id="AGNL01017451">
    <property type="protein sequence ID" value="EJK64277.1"/>
    <property type="molecule type" value="Genomic_DNA"/>
</dbReference>
<feature type="compositionally biased region" description="Basic residues" evidence="1">
    <location>
        <begin position="249"/>
        <end position="269"/>
    </location>
</feature>
<feature type="non-terminal residue" evidence="2">
    <location>
        <position position="518"/>
    </location>
</feature>
<protein>
    <submittedName>
        <fullName evidence="2">Uncharacterized protein</fullName>
    </submittedName>
</protein>
<keyword evidence="3" id="KW-1185">Reference proteome</keyword>
<accession>K0T1G9</accession>
<feature type="compositionally biased region" description="Low complexity" evidence="1">
    <location>
        <begin position="447"/>
        <end position="518"/>
    </location>
</feature>
<feature type="compositionally biased region" description="Basic and acidic residues" evidence="1">
    <location>
        <begin position="45"/>
        <end position="69"/>
    </location>
</feature>
<proteinExistence type="predicted"/>
<sequence length="518" mass="56921">MKSQNQPTASALPSRSRTHPPLVSVLSANGWARVEGAHAAYRRPLYLEHERTRSPSAADRADRPRHGSRPDFGAQADDAGIVQRGQTRSSQKLPARRRGRRALVEVARPSWPNRAEGPGAPRGAAPHVVWRAPRTAGLQLDDFGQSTSSRWVFTARPSQFGETTCPPFSIMVRLPSVGVAIDGRAVIAVASLFLSYCNADLSRAEQRGTILEATPKDDRRGQVAKREAVDELDETSGRNRAAGTSHGRTGLRRSMRTRPARRRRRRRRHLQETPAEKYYELAWSDLPPEVQSAYETLLTTEAIWCGVSDENPIGEYNWDDLDDEMRAQAEFLGYTEKIWCEDAETGEWMCTVVSPVQWESMAWSDLPSEVQSAYETLLTTEEMWCGETDEYPISDYNWDDLDDEMRAQAEFLGYTEKIWCEDLVTGEWTCTVDTPAPSAKPSPSPTREPVSESPVSESPVSESPVSSAPVSLAPVSSAPVSLAPVSESPVSSAPVSLAPVSSAPFVSSDAPSDASAPP</sequence>
<dbReference type="eggNOG" id="ENOG502QVS0">
    <property type="taxonomic scope" value="Eukaryota"/>
</dbReference>
<feature type="region of interest" description="Disordered" evidence="1">
    <location>
        <begin position="434"/>
        <end position="518"/>
    </location>
</feature>